<gene>
    <name evidence="1" type="ORF">MRATA1EN3_LOCUS11456</name>
</gene>
<proteinExistence type="predicted"/>
<dbReference type="Proteomes" id="UP001162501">
    <property type="component" value="Chromosome 20"/>
</dbReference>
<dbReference type="EMBL" id="OX596104">
    <property type="protein sequence ID" value="CAI9700243.1"/>
    <property type="molecule type" value="Genomic_DNA"/>
</dbReference>
<organism evidence="1 2">
    <name type="scientific">Rangifer tarandus platyrhynchus</name>
    <name type="common">Svalbard reindeer</name>
    <dbReference type="NCBI Taxonomy" id="3082113"/>
    <lineage>
        <taxon>Eukaryota</taxon>
        <taxon>Metazoa</taxon>
        <taxon>Chordata</taxon>
        <taxon>Craniata</taxon>
        <taxon>Vertebrata</taxon>
        <taxon>Euteleostomi</taxon>
        <taxon>Mammalia</taxon>
        <taxon>Eutheria</taxon>
        <taxon>Laurasiatheria</taxon>
        <taxon>Artiodactyla</taxon>
        <taxon>Ruminantia</taxon>
        <taxon>Pecora</taxon>
        <taxon>Cervidae</taxon>
        <taxon>Odocoileinae</taxon>
        <taxon>Rangifer</taxon>
    </lineage>
</organism>
<protein>
    <submittedName>
        <fullName evidence="1">Uncharacterized protein</fullName>
    </submittedName>
</protein>
<accession>A0ACB0EI51</accession>
<reference evidence="1" key="1">
    <citation type="submission" date="2023-05" db="EMBL/GenBank/DDBJ databases">
        <authorList>
            <consortium name="ELIXIR-Norway"/>
        </authorList>
    </citation>
    <scope>NUCLEOTIDE SEQUENCE</scope>
</reference>
<evidence type="ECO:0000313" key="1">
    <source>
        <dbReference type="EMBL" id="CAI9700243.1"/>
    </source>
</evidence>
<sequence>MCLNRGLRSLLATSPPITERLCSAPERDGVCTPVTHPPGRRSVTRSGSPLPKPAPLQEQNLLWGPGHPPHLGSEPPVPPSPRAAPGACAHCVWEGWRVASKGLKRPESTGADAVVADLPRCRGLAGAGSKTPDSFPRGTAFQSRSGLPAGLQTFQALGAARCPTAGVSAGRAVRRWAVSCALPHAGKAHRRLLSRSRRCARLRLLRSACLGLCLLASLFPVDSQAFACWLLCFSSRRMPPGVMLTVRPLQFRDLQLLVR</sequence>
<name>A0ACB0EI51_RANTA</name>
<evidence type="ECO:0000313" key="2">
    <source>
        <dbReference type="Proteomes" id="UP001162501"/>
    </source>
</evidence>